<evidence type="ECO:0000313" key="2">
    <source>
        <dbReference type="EMBL" id="MEF2156379.1"/>
    </source>
</evidence>
<dbReference type="RefSeq" id="WP_331704171.1">
    <property type="nucleotide sequence ID" value="NZ_JAZHBO010000002.1"/>
</dbReference>
<name>A0ABU7V3C3_9GAMM</name>
<reference evidence="2 3" key="1">
    <citation type="submission" date="2024-01" db="EMBL/GenBank/DDBJ databases">
        <title>Novel species of the genus Luteimonas isolated from rivers.</title>
        <authorList>
            <person name="Lu H."/>
        </authorList>
    </citation>
    <scope>NUCLEOTIDE SEQUENCE [LARGE SCALE GENOMIC DNA]</scope>
    <source>
        <strain evidence="2 3">FXH3W</strain>
    </source>
</reference>
<dbReference type="Pfam" id="PF20101">
    <property type="entry name" value="DUF6491"/>
    <property type="match status" value="1"/>
</dbReference>
<sequence length="149" mass="16248">MKTPTLLIASGLALALTACATTAAGVPREQAEAQTLQAYRDAAGDPVNHFNLVNRSLHSWVSFGTEQLVLYTTPSRAFLVQVAQCPGLDFAQAIRVTDSMGQVQRNFSRVYALDNSPIAEIGCPITSIQPVNMEKFRQLQAPFRNARPE</sequence>
<dbReference type="Proteomes" id="UP001356170">
    <property type="component" value="Unassembled WGS sequence"/>
</dbReference>
<protein>
    <submittedName>
        <fullName evidence="2">DUF6491 family protein</fullName>
    </submittedName>
</protein>
<feature type="signal peptide" evidence="1">
    <location>
        <begin position="1"/>
        <end position="23"/>
    </location>
</feature>
<keyword evidence="1" id="KW-0732">Signal</keyword>
<evidence type="ECO:0000256" key="1">
    <source>
        <dbReference type="SAM" id="SignalP"/>
    </source>
</evidence>
<accession>A0ABU7V3C3</accession>
<feature type="chain" id="PRO_5047377550" evidence="1">
    <location>
        <begin position="24"/>
        <end position="149"/>
    </location>
</feature>
<organism evidence="2 3">
    <name type="scientific">Aquilutibacter rugosus</name>
    <dbReference type="NCBI Taxonomy" id="3115820"/>
    <lineage>
        <taxon>Bacteria</taxon>
        <taxon>Pseudomonadati</taxon>
        <taxon>Pseudomonadota</taxon>
        <taxon>Gammaproteobacteria</taxon>
        <taxon>Lysobacterales</taxon>
        <taxon>Lysobacteraceae</taxon>
        <taxon>Aquilutibacter</taxon>
    </lineage>
</organism>
<keyword evidence="3" id="KW-1185">Reference proteome</keyword>
<gene>
    <name evidence="2" type="ORF">V3390_09115</name>
</gene>
<dbReference type="PROSITE" id="PS51257">
    <property type="entry name" value="PROKAR_LIPOPROTEIN"/>
    <property type="match status" value="1"/>
</dbReference>
<comment type="caution">
    <text evidence="2">The sequence shown here is derived from an EMBL/GenBank/DDBJ whole genome shotgun (WGS) entry which is preliminary data.</text>
</comment>
<evidence type="ECO:0000313" key="3">
    <source>
        <dbReference type="Proteomes" id="UP001356170"/>
    </source>
</evidence>
<dbReference type="EMBL" id="JAZHBO010000002">
    <property type="protein sequence ID" value="MEF2156379.1"/>
    <property type="molecule type" value="Genomic_DNA"/>
</dbReference>
<dbReference type="InterPro" id="IPR045500">
    <property type="entry name" value="DUF6491"/>
</dbReference>
<proteinExistence type="predicted"/>